<accession>A0AAU9TCD5</accession>
<organism evidence="2 3">
    <name type="scientific">Euphydryas editha</name>
    <name type="common">Edith's checkerspot</name>
    <dbReference type="NCBI Taxonomy" id="104508"/>
    <lineage>
        <taxon>Eukaryota</taxon>
        <taxon>Metazoa</taxon>
        <taxon>Ecdysozoa</taxon>
        <taxon>Arthropoda</taxon>
        <taxon>Hexapoda</taxon>
        <taxon>Insecta</taxon>
        <taxon>Pterygota</taxon>
        <taxon>Neoptera</taxon>
        <taxon>Endopterygota</taxon>
        <taxon>Lepidoptera</taxon>
        <taxon>Glossata</taxon>
        <taxon>Ditrysia</taxon>
        <taxon>Papilionoidea</taxon>
        <taxon>Nymphalidae</taxon>
        <taxon>Nymphalinae</taxon>
        <taxon>Euphydryas</taxon>
    </lineage>
</organism>
<name>A0AAU9TCD5_EUPED</name>
<evidence type="ECO:0000313" key="2">
    <source>
        <dbReference type="EMBL" id="CAH2083687.1"/>
    </source>
</evidence>
<proteinExistence type="predicted"/>
<evidence type="ECO:0000256" key="1">
    <source>
        <dbReference type="SAM" id="MobiDB-lite"/>
    </source>
</evidence>
<gene>
    <name evidence="2" type="ORF">EEDITHA_LOCUS333</name>
</gene>
<sequence>MGLQPGDKHLLQNLPKYRNEANRKIRLWNRIGLPRLPKEDNRGLLPGLGKVADCQVSIEEAQKEVRVQVSHSSGNQTALEWRSVPTAPTCQ</sequence>
<comment type="caution">
    <text evidence="2">The sequence shown here is derived from an EMBL/GenBank/DDBJ whole genome shotgun (WGS) entry which is preliminary data.</text>
</comment>
<feature type="region of interest" description="Disordered" evidence="1">
    <location>
        <begin position="69"/>
        <end position="91"/>
    </location>
</feature>
<feature type="compositionally biased region" description="Polar residues" evidence="1">
    <location>
        <begin position="69"/>
        <end position="78"/>
    </location>
</feature>
<dbReference type="EMBL" id="CAKOGL010000001">
    <property type="protein sequence ID" value="CAH2083687.1"/>
    <property type="molecule type" value="Genomic_DNA"/>
</dbReference>
<reference evidence="2" key="1">
    <citation type="submission" date="2022-03" db="EMBL/GenBank/DDBJ databases">
        <authorList>
            <person name="Tunstrom K."/>
        </authorList>
    </citation>
    <scope>NUCLEOTIDE SEQUENCE</scope>
</reference>
<evidence type="ECO:0000313" key="3">
    <source>
        <dbReference type="Proteomes" id="UP001153954"/>
    </source>
</evidence>
<dbReference type="Proteomes" id="UP001153954">
    <property type="component" value="Unassembled WGS sequence"/>
</dbReference>
<dbReference type="AlphaFoldDB" id="A0AAU9TCD5"/>
<keyword evidence="3" id="KW-1185">Reference proteome</keyword>
<protein>
    <submittedName>
        <fullName evidence="2">Uncharacterized protein</fullName>
    </submittedName>
</protein>